<feature type="region of interest" description="Disordered" evidence="1">
    <location>
        <begin position="259"/>
        <end position="312"/>
    </location>
</feature>
<reference evidence="2" key="1">
    <citation type="submission" date="2019-04" db="EMBL/GenBank/DDBJ databases">
        <title>Sequencing of skin fungus with MAO and IRED activity.</title>
        <authorList>
            <person name="Marsaioli A.J."/>
            <person name="Bonatto J.M.C."/>
            <person name="Reis Junior O."/>
        </authorList>
    </citation>
    <scope>NUCLEOTIDE SEQUENCE</scope>
    <source>
        <strain evidence="2">30M1</strain>
    </source>
</reference>
<feature type="region of interest" description="Disordered" evidence="1">
    <location>
        <begin position="531"/>
        <end position="769"/>
    </location>
</feature>
<feature type="compositionally biased region" description="Basic and acidic residues" evidence="1">
    <location>
        <begin position="531"/>
        <end position="544"/>
    </location>
</feature>
<dbReference type="OrthoDB" id="3791931at2759"/>
<feature type="compositionally biased region" description="Polar residues" evidence="1">
    <location>
        <begin position="710"/>
        <end position="722"/>
    </location>
</feature>
<feature type="compositionally biased region" description="Basic and acidic residues" evidence="1">
    <location>
        <begin position="75"/>
        <end position="89"/>
    </location>
</feature>
<feature type="compositionally biased region" description="Polar residues" evidence="1">
    <location>
        <begin position="672"/>
        <end position="684"/>
    </location>
</feature>
<feature type="region of interest" description="Disordered" evidence="1">
    <location>
        <begin position="50"/>
        <end position="99"/>
    </location>
</feature>
<dbReference type="Proteomes" id="UP000801428">
    <property type="component" value="Unassembled WGS sequence"/>
</dbReference>
<feature type="compositionally biased region" description="Polar residues" evidence="1">
    <location>
        <begin position="601"/>
        <end position="614"/>
    </location>
</feature>
<evidence type="ECO:0000313" key="3">
    <source>
        <dbReference type="Proteomes" id="UP000801428"/>
    </source>
</evidence>
<name>A0A9P4W6X2_CURKU</name>
<evidence type="ECO:0000256" key="1">
    <source>
        <dbReference type="SAM" id="MobiDB-lite"/>
    </source>
</evidence>
<feature type="compositionally biased region" description="Basic and acidic residues" evidence="1">
    <location>
        <begin position="661"/>
        <end position="670"/>
    </location>
</feature>
<dbReference type="AlphaFoldDB" id="A0A9P4W6X2"/>
<feature type="compositionally biased region" description="Acidic residues" evidence="1">
    <location>
        <begin position="698"/>
        <end position="707"/>
    </location>
</feature>
<dbReference type="EMBL" id="SWKU01000028">
    <property type="protein sequence ID" value="KAF2996217.1"/>
    <property type="molecule type" value="Genomic_DNA"/>
</dbReference>
<feature type="compositionally biased region" description="Basic residues" evidence="1">
    <location>
        <begin position="281"/>
        <end position="290"/>
    </location>
</feature>
<organism evidence="2 3">
    <name type="scientific">Curvularia kusanoi</name>
    <name type="common">Cochliobolus kusanoi</name>
    <dbReference type="NCBI Taxonomy" id="90978"/>
    <lineage>
        <taxon>Eukaryota</taxon>
        <taxon>Fungi</taxon>
        <taxon>Dikarya</taxon>
        <taxon>Ascomycota</taxon>
        <taxon>Pezizomycotina</taxon>
        <taxon>Dothideomycetes</taxon>
        <taxon>Pleosporomycetidae</taxon>
        <taxon>Pleosporales</taxon>
        <taxon>Pleosporineae</taxon>
        <taxon>Pleosporaceae</taxon>
        <taxon>Curvularia</taxon>
    </lineage>
</organism>
<comment type="caution">
    <text evidence="2">The sequence shown here is derived from an EMBL/GenBank/DDBJ whole genome shotgun (WGS) entry which is preliminary data.</text>
</comment>
<protein>
    <submittedName>
        <fullName evidence="2">Uncharacterized protein</fullName>
    </submittedName>
</protein>
<feature type="compositionally biased region" description="Low complexity" evidence="1">
    <location>
        <begin position="50"/>
        <end position="61"/>
    </location>
</feature>
<accession>A0A9P4W6X2</accession>
<sequence length="769" mass="83574">MDPPVDPFRLHGDYEAMLPPVQTWDDLMATSQEVIDPSLLVQEPSWSQFSSNFSSSPSNSSSEDHLFSQRTRSYGPEEHLEHARHDNRQGSHMPESSHNHQLLARDSYQPYGIQHPVSNQMSAPQPPYFTNGYMSPSELLDGFGSQFSSQTTTIMGSEQEELNEADLTLVTVLNAANNDTHTSIRLPTAFGQQTHIGLNFDGTDPNWSPHDQRHVGGDADLGFVVFHGSIEHGGIPRCSSGEMATVSTAGTDVTEHVPSAAISPQPSRLGQATSSQVPAKRPSKAARGPRPRGSATRPDSAETPVTAGGHRWVEKTKSKYEVLNKLLPKFNEAVRMVKDRNDVMPPPPSTPGPNGLYFANANAAAKANKIVYWEPLQNDHSIPTSRGQVEDCVRMLVAAIKNNKGCVKSNEDNDSIAWSNRWADGATYFAANIPESVAWKIVDLAIKIHQKGWSEATADPKLRHDIYYTMRLSFQERLDLIKKVLTLAKDTCGDLIKGKRFHEVVGSPQVVYQRIHCNKQSNKDKKTLIAKGKEAEGKSSEQGEGKSTVSKRKRKEDDDSVAYTKRRKQQQPSVVPSNDTDAKHGNASTEVHAGPALAGPSTLQGKPNNSSRGKFTTKIVPIKPKPNGKAAAATLEDKAGDGFTGPHKAPKAMSESNPAASKEKAREGDKSASPSTLPKSTGTASKRKPKPVVTDSKDEGEDEGEDDLQLRSSRGKANQSRVRSAVTGDAGKASIPTGRSPHTPSTVPDRSATGMYPADKLTRPVPARR</sequence>
<proteinExistence type="predicted"/>
<feature type="compositionally biased region" description="Polar residues" evidence="1">
    <location>
        <begin position="570"/>
        <end position="579"/>
    </location>
</feature>
<evidence type="ECO:0000313" key="2">
    <source>
        <dbReference type="EMBL" id="KAF2996217.1"/>
    </source>
</evidence>
<keyword evidence="3" id="KW-1185">Reference proteome</keyword>
<gene>
    <name evidence="2" type="ORF">E8E13_002394</name>
</gene>
<feature type="compositionally biased region" description="Polar residues" evidence="1">
    <location>
        <begin position="262"/>
        <end position="277"/>
    </location>
</feature>